<dbReference type="PROSITE" id="PS00086">
    <property type="entry name" value="CYTOCHROME_P450"/>
    <property type="match status" value="1"/>
</dbReference>
<dbReference type="EMBL" id="JBHTEY010000004">
    <property type="protein sequence ID" value="MFC7614589.1"/>
    <property type="molecule type" value="Genomic_DNA"/>
</dbReference>
<evidence type="ECO:0000256" key="1">
    <source>
        <dbReference type="ARBA" id="ARBA00010617"/>
    </source>
</evidence>
<dbReference type="InterPro" id="IPR001128">
    <property type="entry name" value="Cyt_P450"/>
</dbReference>
<keyword evidence="2" id="KW-0408">Iron</keyword>
<evidence type="ECO:0000313" key="4">
    <source>
        <dbReference type="Proteomes" id="UP001596512"/>
    </source>
</evidence>
<keyword evidence="2" id="KW-0349">Heme</keyword>
<comment type="caution">
    <text evidence="3">The sequence shown here is derived from an EMBL/GenBank/DDBJ whole genome shotgun (WGS) entry which is preliminary data.</text>
</comment>
<name>A0ABW2TLN9_9PSEU</name>
<dbReference type="Proteomes" id="UP001596512">
    <property type="component" value="Unassembled WGS sequence"/>
</dbReference>
<accession>A0ABW2TLN9</accession>
<sequence length="231" mass="24081">MFAIRQRFRGVQDFTERQRAALESTVVFLRAATAELVEAGATLARAFRAQAAAEGEVPWADAATIGQLLAAGVPQVDTGLAVAARALVTEPGVLERVRGGELDVEQVAEEAMRLHPPFLAIFAWVTEPCDCLGVPLAPGTPVVVDVAAVNADPARVPDPAAFCPVRGKGATYTFGKGAHYCLGAGSARVQIAAGLRGLLASGRALSVDASGLRLDSDGYSQTARALPYTLR</sequence>
<proteinExistence type="inferred from homology"/>
<reference evidence="4" key="1">
    <citation type="journal article" date="2019" name="Int. J. Syst. Evol. Microbiol.">
        <title>The Global Catalogue of Microorganisms (GCM) 10K type strain sequencing project: providing services to taxonomists for standard genome sequencing and annotation.</title>
        <authorList>
            <consortium name="The Broad Institute Genomics Platform"/>
            <consortium name="The Broad Institute Genome Sequencing Center for Infectious Disease"/>
            <person name="Wu L."/>
            <person name="Ma J."/>
        </authorList>
    </citation>
    <scope>NUCLEOTIDE SEQUENCE [LARGE SCALE GENOMIC DNA]</scope>
    <source>
        <strain evidence="4">JCM 17695</strain>
    </source>
</reference>
<evidence type="ECO:0000256" key="2">
    <source>
        <dbReference type="RuleBase" id="RU000461"/>
    </source>
</evidence>
<dbReference type="InterPro" id="IPR002397">
    <property type="entry name" value="Cyt_P450_B"/>
</dbReference>
<dbReference type="InterPro" id="IPR036396">
    <property type="entry name" value="Cyt_P450_sf"/>
</dbReference>
<gene>
    <name evidence="3" type="ORF">ACFQV2_14700</name>
</gene>
<dbReference type="PANTHER" id="PTHR46696:SF1">
    <property type="entry name" value="CYTOCHROME P450 YJIB-RELATED"/>
    <property type="match status" value="1"/>
</dbReference>
<dbReference type="InterPro" id="IPR017972">
    <property type="entry name" value="Cyt_P450_CS"/>
</dbReference>
<dbReference type="SUPFAM" id="SSF48264">
    <property type="entry name" value="Cytochrome P450"/>
    <property type="match status" value="1"/>
</dbReference>
<dbReference type="PANTHER" id="PTHR46696">
    <property type="entry name" value="P450, PUTATIVE (EUROFUNG)-RELATED"/>
    <property type="match status" value="1"/>
</dbReference>
<evidence type="ECO:0000313" key="3">
    <source>
        <dbReference type="EMBL" id="MFC7614589.1"/>
    </source>
</evidence>
<keyword evidence="2" id="KW-0503">Monooxygenase</keyword>
<dbReference type="Gene3D" id="1.10.630.10">
    <property type="entry name" value="Cytochrome P450"/>
    <property type="match status" value="1"/>
</dbReference>
<keyword evidence="2" id="KW-0479">Metal-binding</keyword>
<keyword evidence="2" id="KW-0560">Oxidoreductase</keyword>
<dbReference type="Pfam" id="PF00067">
    <property type="entry name" value="p450"/>
    <property type="match status" value="1"/>
</dbReference>
<keyword evidence="4" id="KW-1185">Reference proteome</keyword>
<protein>
    <submittedName>
        <fullName evidence="3">Cytochrome P450</fullName>
    </submittedName>
</protein>
<comment type="similarity">
    <text evidence="1 2">Belongs to the cytochrome P450 family.</text>
</comment>
<organism evidence="3 4">
    <name type="scientific">Actinokineospora soli</name>
    <dbReference type="NCBI Taxonomy" id="1048753"/>
    <lineage>
        <taxon>Bacteria</taxon>
        <taxon>Bacillati</taxon>
        <taxon>Actinomycetota</taxon>
        <taxon>Actinomycetes</taxon>
        <taxon>Pseudonocardiales</taxon>
        <taxon>Pseudonocardiaceae</taxon>
        <taxon>Actinokineospora</taxon>
    </lineage>
</organism>
<dbReference type="PRINTS" id="PR00359">
    <property type="entry name" value="BP450"/>
</dbReference>